<accession>A0A444YRD8</accession>
<dbReference type="AlphaFoldDB" id="A0A444YRD8"/>
<proteinExistence type="predicted"/>
<name>A0A444YRD8_ARAHY</name>
<dbReference type="EMBL" id="SDMP01000016">
    <property type="protein sequence ID" value="RYR04486.1"/>
    <property type="molecule type" value="Genomic_DNA"/>
</dbReference>
<evidence type="ECO:0000313" key="2">
    <source>
        <dbReference type="Proteomes" id="UP000289738"/>
    </source>
</evidence>
<protein>
    <submittedName>
        <fullName evidence="1">Uncharacterized protein</fullName>
    </submittedName>
</protein>
<evidence type="ECO:0000313" key="1">
    <source>
        <dbReference type="EMBL" id="RYR04486.1"/>
    </source>
</evidence>
<reference evidence="1 2" key="1">
    <citation type="submission" date="2019-01" db="EMBL/GenBank/DDBJ databases">
        <title>Sequencing of cultivated peanut Arachis hypogaea provides insights into genome evolution and oil improvement.</title>
        <authorList>
            <person name="Chen X."/>
        </authorList>
    </citation>
    <scope>NUCLEOTIDE SEQUENCE [LARGE SCALE GENOMIC DNA]</scope>
    <source>
        <strain evidence="2">cv. Fuhuasheng</strain>
        <tissue evidence="1">Leaves</tissue>
    </source>
</reference>
<dbReference type="Proteomes" id="UP000289738">
    <property type="component" value="Chromosome B06"/>
</dbReference>
<gene>
    <name evidence="1" type="ORF">Ahy_B06g084220</name>
</gene>
<keyword evidence="2" id="KW-1185">Reference proteome</keyword>
<sequence>MEVTESEGDEKPWNLNSFDFDFLKFWTAYLQRKQHDAMGSFTAALEEVTAARTWSVMEVDAAFTSFGTTSPRYMRQQAMYLPCLGSHLAIMFDGSKTALVISGTDSCSWNALEAEMTDSAMSKPFQHATKEL</sequence>
<comment type="caution">
    <text evidence="1">The sequence shown here is derived from an EMBL/GenBank/DDBJ whole genome shotgun (WGS) entry which is preliminary data.</text>
</comment>
<organism evidence="1 2">
    <name type="scientific">Arachis hypogaea</name>
    <name type="common">Peanut</name>
    <dbReference type="NCBI Taxonomy" id="3818"/>
    <lineage>
        <taxon>Eukaryota</taxon>
        <taxon>Viridiplantae</taxon>
        <taxon>Streptophyta</taxon>
        <taxon>Embryophyta</taxon>
        <taxon>Tracheophyta</taxon>
        <taxon>Spermatophyta</taxon>
        <taxon>Magnoliopsida</taxon>
        <taxon>eudicotyledons</taxon>
        <taxon>Gunneridae</taxon>
        <taxon>Pentapetalae</taxon>
        <taxon>rosids</taxon>
        <taxon>fabids</taxon>
        <taxon>Fabales</taxon>
        <taxon>Fabaceae</taxon>
        <taxon>Papilionoideae</taxon>
        <taxon>50 kb inversion clade</taxon>
        <taxon>dalbergioids sensu lato</taxon>
        <taxon>Dalbergieae</taxon>
        <taxon>Pterocarpus clade</taxon>
        <taxon>Arachis</taxon>
    </lineage>
</organism>